<reference evidence="1 2" key="1">
    <citation type="journal article" date="2013" name="BMC Genomics">
        <title>Reconstruction of the lipid metabolism for the microalga Monoraphidium neglectum from its genome sequence reveals characteristics suitable for biofuel production.</title>
        <authorList>
            <person name="Bogen C."/>
            <person name="Al-Dilaimi A."/>
            <person name="Albersmeier A."/>
            <person name="Wichmann J."/>
            <person name="Grundmann M."/>
            <person name="Rupp O."/>
            <person name="Lauersen K.J."/>
            <person name="Blifernez-Klassen O."/>
            <person name="Kalinowski J."/>
            <person name="Goesmann A."/>
            <person name="Mussgnug J.H."/>
            <person name="Kruse O."/>
        </authorList>
    </citation>
    <scope>NUCLEOTIDE SEQUENCE [LARGE SCALE GENOMIC DNA]</scope>
    <source>
        <strain evidence="1 2">SAG 48.87</strain>
    </source>
</reference>
<organism evidence="1 2">
    <name type="scientific">Monoraphidium neglectum</name>
    <dbReference type="NCBI Taxonomy" id="145388"/>
    <lineage>
        <taxon>Eukaryota</taxon>
        <taxon>Viridiplantae</taxon>
        <taxon>Chlorophyta</taxon>
        <taxon>core chlorophytes</taxon>
        <taxon>Chlorophyceae</taxon>
        <taxon>CS clade</taxon>
        <taxon>Sphaeropleales</taxon>
        <taxon>Selenastraceae</taxon>
        <taxon>Monoraphidium</taxon>
    </lineage>
</organism>
<name>A0A0D2MRF8_9CHLO</name>
<keyword evidence="2" id="KW-1185">Reference proteome</keyword>
<evidence type="ECO:0000313" key="2">
    <source>
        <dbReference type="Proteomes" id="UP000054498"/>
    </source>
</evidence>
<proteinExistence type="predicted"/>
<evidence type="ECO:0000313" key="1">
    <source>
        <dbReference type="EMBL" id="KIZ05150.1"/>
    </source>
</evidence>
<accession>A0A0D2MRF8</accession>
<dbReference type="AlphaFoldDB" id="A0A0D2MRF8"/>
<dbReference type="Proteomes" id="UP000054498">
    <property type="component" value="Unassembled WGS sequence"/>
</dbReference>
<dbReference type="KEGG" id="mng:MNEG_2810"/>
<sequence>MAAFILESGRALPRVRLRAPDAAGAAERLAVLRSEVAALMVVSALQDGTALPLLLLAPLPGCGPGAAGQIELALAALESWEERLALIHSNRSRLRAEAAAARGAPARLEGIVAALNANLREGVCNYLKAWLVVFCSVARPEQFAAYMLACAPWVPSMPCVQAGLRAQRADAAAAPAAPACGA</sequence>
<dbReference type="EMBL" id="KK100550">
    <property type="protein sequence ID" value="KIZ05150.1"/>
    <property type="molecule type" value="Genomic_DNA"/>
</dbReference>
<dbReference type="GeneID" id="25735688"/>
<protein>
    <submittedName>
        <fullName evidence="1">Uncharacterized protein</fullName>
    </submittedName>
</protein>
<gene>
    <name evidence="1" type="ORF">MNEG_2810</name>
</gene>
<dbReference type="RefSeq" id="XP_013904169.1">
    <property type="nucleotide sequence ID" value="XM_014048715.1"/>
</dbReference>